<dbReference type="CDD" id="cd06127">
    <property type="entry name" value="DEDDh"/>
    <property type="match status" value="1"/>
</dbReference>
<dbReference type="EMBL" id="GILB01004458">
    <property type="protein sequence ID" value="NUU84791.1"/>
    <property type="molecule type" value="Transcribed_RNA"/>
</dbReference>
<dbReference type="GO" id="GO:0003676">
    <property type="term" value="F:nucleic acid binding"/>
    <property type="evidence" value="ECO:0007669"/>
    <property type="project" value="InterPro"/>
</dbReference>
<evidence type="ECO:0000256" key="2">
    <source>
        <dbReference type="ARBA" id="ARBA00022722"/>
    </source>
</evidence>
<accession>A0A6M2EJF0</accession>
<dbReference type="GO" id="GO:0008296">
    <property type="term" value="F:3'-5'-DNA exonuclease activity"/>
    <property type="evidence" value="ECO:0007669"/>
    <property type="project" value="TreeGrafter"/>
</dbReference>
<keyword evidence="2" id="KW-0540">Nuclease</keyword>
<comment type="similarity">
    <text evidence="7">Belongs to the exonuclease superfamily. TREX family.</text>
</comment>
<comment type="cofactor">
    <cofactor evidence="1">
        <name>Mg(2+)</name>
        <dbReference type="ChEBI" id="CHEBI:18420"/>
    </cofactor>
</comment>
<evidence type="ECO:0000256" key="6">
    <source>
        <dbReference type="ARBA" id="ARBA00022842"/>
    </source>
</evidence>
<keyword evidence="5" id="KW-0269">Exonuclease</keyword>
<reference evidence="9" key="1">
    <citation type="submission" date="2020-03" db="EMBL/GenBank/DDBJ databases">
        <authorList>
            <person name="Zhang R."/>
        </authorList>
    </citation>
    <scope>NUCLEOTIDE SEQUENCE</scope>
</reference>
<keyword evidence="6" id="KW-0460">Magnesium</keyword>
<feature type="domain" description="Exonuclease" evidence="8">
    <location>
        <begin position="135"/>
        <end position="315"/>
    </location>
</feature>
<evidence type="ECO:0000313" key="9">
    <source>
        <dbReference type="EMBL" id="NUU84791.1"/>
    </source>
</evidence>
<organism evidence="9">
    <name type="scientific">Populus davidiana</name>
    <dbReference type="NCBI Taxonomy" id="266767"/>
    <lineage>
        <taxon>Eukaryota</taxon>
        <taxon>Viridiplantae</taxon>
        <taxon>Streptophyta</taxon>
        <taxon>Embryophyta</taxon>
        <taxon>Tracheophyta</taxon>
        <taxon>Spermatophyta</taxon>
        <taxon>Magnoliopsida</taxon>
        <taxon>eudicotyledons</taxon>
        <taxon>Gunneridae</taxon>
        <taxon>Pentapetalae</taxon>
        <taxon>rosids</taxon>
        <taxon>fabids</taxon>
        <taxon>Malpighiales</taxon>
        <taxon>Salicaceae</taxon>
        <taxon>Saliceae</taxon>
        <taxon>Populus</taxon>
    </lineage>
</organism>
<dbReference type="PANTHER" id="PTHR13058">
    <property type="entry name" value="THREE PRIME REPAIR EXONUCLEASE 1, 2"/>
    <property type="match status" value="1"/>
</dbReference>
<dbReference type="SUPFAM" id="SSF53098">
    <property type="entry name" value="Ribonuclease H-like"/>
    <property type="match status" value="1"/>
</dbReference>
<keyword evidence="3" id="KW-0479">Metal-binding</keyword>
<evidence type="ECO:0000259" key="8">
    <source>
        <dbReference type="SMART" id="SM00479"/>
    </source>
</evidence>
<dbReference type="InterPro" id="IPR040393">
    <property type="entry name" value="TREX1/2"/>
</dbReference>
<proteinExistence type="inferred from homology"/>
<evidence type="ECO:0000256" key="4">
    <source>
        <dbReference type="ARBA" id="ARBA00022801"/>
    </source>
</evidence>
<evidence type="ECO:0000256" key="1">
    <source>
        <dbReference type="ARBA" id="ARBA00001946"/>
    </source>
</evidence>
<dbReference type="GO" id="GO:0046872">
    <property type="term" value="F:metal ion binding"/>
    <property type="evidence" value="ECO:0007669"/>
    <property type="project" value="UniProtKB-KW"/>
</dbReference>
<evidence type="ECO:0000256" key="3">
    <source>
        <dbReference type="ARBA" id="ARBA00022723"/>
    </source>
</evidence>
<dbReference type="InterPro" id="IPR013520">
    <property type="entry name" value="Ribonucl_H"/>
</dbReference>
<dbReference type="SMART" id="SM00479">
    <property type="entry name" value="EXOIII"/>
    <property type="match status" value="1"/>
</dbReference>
<dbReference type="Pfam" id="PF00929">
    <property type="entry name" value="RNase_T"/>
    <property type="match status" value="1"/>
</dbReference>
<dbReference type="InterPro" id="IPR036397">
    <property type="entry name" value="RNaseH_sf"/>
</dbReference>
<name>A0A6M2EJF0_9ROSI</name>
<protein>
    <recommendedName>
        <fullName evidence="8">Exonuclease domain-containing protein</fullName>
    </recommendedName>
</protein>
<keyword evidence="4" id="KW-0378">Hydrolase</keyword>
<dbReference type="GO" id="GO:0006308">
    <property type="term" value="P:DNA catabolic process"/>
    <property type="evidence" value="ECO:0007669"/>
    <property type="project" value="TreeGrafter"/>
</dbReference>
<dbReference type="FunFam" id="3.30.420.10:FF:000081">
    <property type="entry name" value="Exonuclease DPD1 chloroplastic/mitochondrial"/>
    <property type="match status" value="1"/>
</dbReference>
<evidence type="ECO:0000256" key="7">
    <source>
        <dbReference type="ARBA" id="ARBA00025769"/>
    </source>
</evidence>
<sequence length="337" mass="38205">MSCMRTVLMCFSILQVPRCRTHTLANFWWESSPSLYRTCGRSCSFRLLGSKANGMEGGYSKRWIRRPVSTKTGGESQTTRKSKSTTIGHEILDETVSTRATLNIKETEVSDFHRNQYCDIQQKIAENEDIAKLVTVIVFDIETTGLSRQNERIIEIALQDLQGGENSTFQTLVNPGRHVTNSDIHHITTHMVSRPDVPRMEELIPILLQYVKSRQKPGGYVLFVAHNARAFDVPFLVNEFGRHHFEIPQNWLFVDTRPLAREVLKMEGLKVTSGTSLEALCKKYNIQFVGKAHRAMADVTALSLVLQRLTFDLKLPLSGLIAKHFTPSELTSAKKKK</sequence>
<dbReference type="AlphaFoldDB" id="A0A6M2EJF0"/>
<dbReference type="Gene3D" id="3.30.420.10">
    <property type="entry name" value="Ribonuclease H-like superfamily/Ribonuclease H"/>
    <property type="match status" value="1"/>
</dbReference>
<dbReference type="PANTHER" id="PTHR13058:SF19">
    <property type="entry name" value="LD40940P"/>
    <property type="match status" value="1"/>
</dbReference>
<dbReference type="InterPro" id="IPR012337">
    <property type="entry name" value="RNaseH-like_sf"/>
</dbReference>
<dbReference type="GO" id="GO:0005737">
    <property type="term" value="C:cytoplasm"/>
    <property type="evidence" value="ECO:0007669"/>
    <property type="project" value="TreeGrafter"/>
</dbReference>
<evidence type="ECO:0000256" key="5">
    <source>
        <dbReference type="ARBA" id="ARBA00022839"/>
    </source>
</evidence>